<evidence type="ECO:0000313" key="1">
    <source>
        <dbReference type="EMBL" id="OWY94661.1"/>
    </source>
</evidence>
<organism evidence="1 2">
    <name type="scientific">Phytophthora megakarya</name>
    <dbReference type="NCBI Taxonomy" id="4795"/>
    <lineage>
        <taxon>Eukaryota</taxon>
        <taxon>Sar</taxon>
        <taxon>Stramenopiles</taxon>
        <taxon>Oomycota</taxon>
        <taxon>Peronosporomycetes</taxon>
        <taxon>Peronosporales</taxon>
        <taxon>Peronosporaceae</taxon>
        <taxon>Phytophthora</taxon>
    </lineage>
</organism>
<keyword evidence="2" id="KW-1185">Reference proteome</keyword>
<sequence length="107" mass="12494">METLEQSFPLWRPWSKAFSSTLEWSFCCFQNGKKLKQIGDCSTRLRNDIYFCETQVLNINTQTIVNSFHKHCQFIFHHSMEIGIEGDTVVEGFRRLGFDATVAKRNP</sequence>
<evidence type="ECO:0000313" key="2">
    <source>
        <dbReference type="Proteomes" id="UP000198211"/>
    </source>
</evidence>
<protein>
    <submittedName>
        <fullName evidence="1">Uncharacterized protein</fullName>
    </submittedName>
</protein>
<accession>A0A225UNY1</accession>
<dbReference type="Proteomes" id="UP000198211">
    <property type="component" value="Unassembled WGS sequence"/>
</dbReference>
<dbReference type="AlphaFoldDB" id="A0A225UNY1"/>
<comment type="caution">
    <text evidence="1">The sequence shown here is derived from an EMBL/GenBank/DDBJ whole genome shotgun (WGS) entry which is preliminary data.</text>
</comment>
<dbReference type="EMBL" id="NBNE01014017">
    <property type="protein sequence ID" value="OWY94661.1"/>
    <property type="molecule type" value="Genomic_DNA"/>
</dbReference>
<gene>
    <name evidence="1" type="ORF">PHMEG_00035546</name>
</gene>
<name>A0A225UNY1_9STRA</name>
<reference evidence="2" key="1">
    <citation type="submission" date="2017-03" db="EMBL/GenBank/DDBJ databases">
        <title>Phytopthora megakarya and P. palmivora, two closely related causual agents of cacao black pod achieved similar genome size and gene model numbers by different mechanisms.</title>
        <authorList>
            <person name="Ali S."/>
            <person name="Shao J."/>
            <person name="Larry D.J."/>
            <person name="Kronmiller B."/>
            <person name="Shen D."/>
            <person name="Strem M.D."/>
            <person name="Melnick R.L."/>
            <person name="Guiltinan M.J."/>
            <person name="Tyler B.M."/>
            <person name="Meinhardt L.W."/>
            <person name="Bailey B.A."/>
        </authorList>
    </citation>
    <scope>NUCLEOTIDE SEQUENCE [LARGE SCALE GENOMIC DNA]</scope>
    <source>
        <strain evidence="2">zdho120</strain>
    </source>
</reference>
<proteinExistence type="predicted"/>
<dbReference type="STRING" id="4795.A0A225UNY1"/>